<reference evidence="9 10" key="1">
    <citation type="submission" date="2020-06" db="EMBL/GenBank/DDBJ databases">
        <title>Genome mining for natural products.</title>
        <authorList>
            <person name="Zhang B."/>
            <person name="Shi J."/>
            <person name="Ge H."/>
        </authorList>
    </citation>
    <scope>NUCLEOTIDE SEQUENCE [LARGE SCALE GENOMIC DNA]</scope>
    <source>
        <strain evidence="9 10">NA00687</strain>
    </source>
</reference>
<feature type="transmembrane region" description="Helical" evidence="7">
    <location>
        <begin position="34"/>
        <end position="55"/>
    </location>
</feature>
<feature type="compositionally biased region" description="Basic and acidic residues" evidence="6">
    <location>
        <begin position="12"/>
        <end position="27"/>
    </location>
</feature>
<evidence type="ECO:0000256" key="5">
    <source>
        <dbReference type="ARBA" id="ARBA00023284"/>
    </source>
</evidence>
<evidence type="ECO:0000256" key="1">
    <source>
        <dbReference type="ARBA" id="ARBA00005791"/>
    </source>
</evidence>
<dbReference type="RefSeq" id="WP_176161132.1">
    <property type="nucleotide sequence ID" value="NZ_CP054929.1"/>
</dbReference>
<feature type="region of interest" description="Disordered" evidence="6">
    <location>
        <begin position="1"/>
        <end position="30"/>
    </location>
</feature>
<dbReference type="Pfam" id="PF13462">
    <property type="entry name" value="Thioredoxin_4"/>
    <property type="match status" value="1"/>
</dbReference>
<dbReference type="InterPro" id="IPR012336">
    <property type="entry name" value="Thioredoxin-like_fold"/>
</dbReference>
<dbReference type="Proteomes" id="UP000509303">
    <property type="component" value="Chromosome"/>
</dbReference>
<dbReference type="PANTHER" id="PTHR13887:SF14">
    <property type="entry name" value="DISULFIDE BOND FORMATION PROTEIN D"/>
    <property type="match status" value="1"/>
</dbReference>
<evidence type="ECO:0000259" key="8">
    <source>
        <dbReference type="Pfam" id="PF13462"/>
    </source>
</evidence>
<evidence type="ECO:0000256" key="2">
    <source>
        <dbReference type="ARBA" id="ARBA00022729"/>
    </source>
</evidence>
<keyword evidence="10" id="KW-1185">Reference proteome</keyword>
<sequence>MSKRNNQQNKQAARERLRAEREKQAKKEKTRRQLVVGGSIVAVLAVAGGIGVAIANMNEGAETKVSNKEWKSEAKKKAFAKPANTAGDKGTEVVIGKKDAKNTLTVYEDMRCPVCSTFEQSTGETLLKDIEDGKYKAQFKMGTFLDDVPQISGSGSKNALSALGAALNVSPDAFLEYKKVLFDAKNHPDEREDEYSDDKRLVELAQDVKSLKDNKNFEKAVKDGTYDKWALEMSKVFDKAKDEGITGTPAFQLNGKKLTVGKDNPPMSPEEFTAVVDQNLKK</sequence>
<dbReference type="GO" id="GO:0016491">
    <property type="term" value="F:oxidoreductase activity"/>
    <property type="evidence" value="ECO:0007669"/>
    <property type="project" value="UniProtKB-KW"/>
</dbReference>
<keyword evidence="5" id="KW-0676">Redox-active center</keyword>
<dbReference type="InterPro" id="IPR036249">
    <property type="entry name" value="Thioredoxin-like_sf"/>
</dbReference>
<organism evidence="9 10">
    <name type="scientific">Streptomyces buecherae</name>
    <dbReference type="NCBI Taxonomy" id="2763006"/>
    <lineage>
        <taxon>Bacteria</taxon>
        <taxon>Bacillati</taxon>
        <taxon>Actinomycetota</taxon>
        <taxon>Actinomycetes</taxon>
        <taxon>Kitasatosporales</taxon>
        <taxon>Streptomycetaceae</taxon>
        <taxon>Streptomyces</taxon>
    </lineage>
</organism>
<keyword evidence="3" id="KW-0560">Oxidoreductase</keyword>
<protein>
    <submittedName>
        <fullName evidence="9">DsbA family protein</fullName>
    </submittedName>
</protein>
<evidence type="ECO:0000256" key="4">
    <source>
        <dbReference type="ARBA" id="ARBA00023157"/>
    </source>
</evidence>
<comment type="similarity">
    <text evidence="1">Belongs to the thioredoxin family. DsbA subfamily.</text>
</comment>
<evidence type="ECO:0000256" key="6">
    <source>
        <dbReference type="SAM" id="MobiDB-lite"/>
    </source>
</evidence>
<accession>A0A7H8N605</accession>
<dbReference type="EMBL" id="CP054929">
    <property type="protein sequence ID" value="QKW49398.1"/>
    <property type="molecule type" value="Genomic_DNA"/>
</dbReference>
<dbReference type="AlphaFoldDB" id="A0A7H8N605"/>
<proteinExistence type="inferred from homology"/>
<dbReference type="SUPFAM" id="SSF52833">
    <property type="entry name" value="Thioredoxin-like"/>
    <property type="match status" value="1"/>
</dbReference>
<keyword evidence="4" id="KW-1015">Disulfide bond</keyword>
<feature type="region of interest" description="Disordered" evidence="6">
    <location>
        <begin position="255"/>
        <end position="282"/>
    </location>
</feature>
<keyword evidence="7" id="KW-1133">Transmembrane helix</keyword>
<dbReference type="Gene3D" id="3.40.30.10">
    <property type="entry name" value="Glutaredoxin"/>
    <property type="match status" value="1"/>
</dbReference>
<gene>
    <name evidence="9" type="ORF">HUT08_07390</name>
</gene>
<evidence type="ECO:0000313" key="10">
    <source>
        <dbReference type="Proteomes" id="UP000509303"/>
    </source>
</evidence>
<keyword evidence="7" id="KW-0472">Membrane</keyword>
<evidence type="ECO:0000256" key="7">
    <source>
        <dbReference type="SAM" id="Phobius"/>
    </source>
</evidence>
<keyword evidence="7" id="KW-0812">Transmembrane</keyword>
<dbReference type="PANTHER" id="PTHR13887">
    <property type="entry name" value="GLUTATHIONE S-TRANSFERASE KAPPA"/>
    <property type="match status" value="1"/>
</dbReference>
<feature type="domain" description="Thioredoxin-like fold" evidence="8">
    <location>
        <begin position="90"/>
        <end position="277"/>
    </location>
</feature>
<evidence type="ECO:0000313" key="9">
    <source>
        <dbReference type="EMBL" id="QKW49398.1"/>
    </source>
</evidence>
<name>A0A7H8N605_9ACTN</name>
<evidence type="ECO:0000256" key="3">
    <source>
        <dbReference type="ARBA" id="ARBA00023002"/>
    </source>
</evidence>
<keyword evidence="2" id="KW-0732">Signal</keyword>